<comment type="similarity">
    <text evidence="1">Belongs to the DP1 family.</text>
</comment>
<gene>
    <name evidence="2" type="ORF">IFM89_032455</name>
</gene>
<proteinExistence type="inferred from homology"/>
<dbReference type="AlphaFoldDB" id="A0A835LXS5"/>
<dbReference type="OrthoDB" id="10009287at2759"/>
<dbReference type="InterPro" id="IPR004345">
    <property type="entry name" value="TB2_DP1_HVA22"/>
</dbReference>
<comment type="caution">
    <text evidence="2">The sequence shown here is derived from an EMBL/GenBank/DDBJ whole genome shotgun (WGS) entry which is preliminary data.</text>
</comment>
<evidence type="ECO:0000256" key="1">
    <source>
        <dbReference type="RuleBase" id="RU362006"/>
    </source>
</evidence>
<dbReference type="GO" id="GO:0016020">
    <property type="term" value="C:membrane"/>
    <property type="evidence" value="ECO:0007669"/>
    <property type="project" value="UniProtKB-SubCell"/>
</dbReference>
<accession>A0A835LXS5</accession>
<evidence type="ECO:0000313" key="2">
    <source>
        <dbReference type="EMBL" id="KAF9611485.1"/>
    </source>
</evidence>
<sequence>MALLGPAVSSEVGLRLLLCPLGSNVVLRTACCSVGIVFPVYNTFKAIENNNQDDQKKWLLYWAAYGSFSIAEVFTDKILYWFPFYYHMKFAFLVWLQLPSADGAKHLYMRHIRPFLLRHQARLDQIAGFAYSETAKFLNAHQTEIQFVQALFMKIYSSANHIIHPVASRGHNAIEAPPTTQIHSSESDHDD</sequence>
<reference evidence="2 3" key="1">
    <citation type="submission" date="2020-10" db="EMBL/GenBank/DDBJ databases">
        <title>The Coptis chinensis genome and diversification of protoberbering-type alkaloids.</title>
        <authorList>
            <person name="Wang B."/>
            <person name="Shu S."/>
            <person name="Song C."/>
            <person name="Liu Y."/>
        </authorList>
    </citation>
    <scope>NUCLEOTIDE SEQUENCE [LARGE SCALE GENOMIC DNA]</scope>
    <source>
        <strain evidence="2">HL-2020</strain>
        <tissue evidence="2">Leaf</tissue>
    </source>
</reference>
<name>A0A835LXS5_9MAGN</name>
<keyword evidence="3" id="KW-1185">Reference proteome</keyword>
<organism evidence="2 3">
    <name type="scientific">Coptis chinensis</name>
    <dbReference type="NCBI Taxonomy" id="261450"/>
    <lineage>
        <taxon>Eukaryota</taxon>
        <taxon>Viridiplantae</taxon>
        <taxon>Streptophyta</taxon>
        <taxon>Embryophyta</taxon>
        <taxon>Tracheophyta</taxon>
        <taxon>Spermatophyta</taxon>
        <taxon>Magnoliopsida</taxon>
        <taxon>Ranunculales</taxon>
        <taxon>Ranunculaceae</taxon>
        <taxon>Coptidoideae</taxon>
        <taxon>Coptis</taxon>
    </lineage>
</organism>
<dbReference type="PANTHER" id="PTHR12300:SF176">
    <property type="entry name" value="HVA22-LIKE PROTEIN"/>
    <property type="match status" value="1"/>
</dbReference>
<dbReference type="PANTHER" id="PTHR12300">
    <property type="entry name" value="HVA22-LIKE PROTEINS"/>
    <property type="match status" value="1"/>
</dbReference>
<dbReference type="EMBL" id="JADFTS010000004">
    <property type="protein sequence ID" value="KAF9611485.1"/>
    <property type="molecule type" value="Genomic_DNA"/>
</dbReference>
<evidence type="ECO:0000313" key="3">
    <source>
        <dbReference type="Proteomes" id="UP000631114"/>
    </source>
</evidence>
<dbReference type="Pfam" id="PF03134">
    <property type="entry name" value="TB2_DP1_HVA22"/>
    <property type="match status" value="1"/>
</dbReference>
<protein>
    <recommendedName>
        <fullName evidence="1">HVA22-like protein</fullName>
    </recommendedName>
</protein>
<comment type="subcellular location">
    <subcellularLocation>
        <location evidence="1">Membrane</location>
        <topology evidence="1">Multi-pass membrane protein</topology>
    </subcellularLocation>
</comment>
<dbReference type="Proteomes" id="UP000631114">
    <property type="component" value="Unassembled WGS sequence"/>
</dbReference>